<reference evidence="1" key="4">
    <citation type="submission" date="2020-07" db="EMBL/GenBank/DDBJ databases">
        <authorList>
            <person name="Pothier F. J."/>
        </authorList>
    </citation>
    <scope>NUCLEOTIDE SEQUENCE</scope>
    <source>
        <strain evidence="1">CFBP 2533</strain>
    </source>
</reference>
<evidence type="ECO:0000313" key="2">
    <source>
        <dbReference type="EMBL" id="NMI24407.1"/>
    </source>
</evidence>
<reference evidence="2" key="3">
    <citation type="journal article" date="2020" name="Syst. Appl. Microbiol.">
        <title>Clarifying the taxonomy of the causal agent of bacterial leaf spot of lettuce through a polyphasic approach reveals that Xanthomonas cynarae Trebaol et al. 2000 emend. Timilsina et al. 2019 is a later heterotypic synonym of Xanthomonas hortorum Vauterin et al. 1995.</title>
        <authorList>
            <person name="Moriniere L."/>
            <person name="Burlet A."/>
            <person name="Rosenthal E.R."/>
            <person name="Nesme X."/>
            <person name="Portier P."/>
            <person name="Bull C.T."/>
            <person name="Lavire C."/>
            <person name="Fischer-Le Saux M."/>
            <person name="Bertolla F."/>
        </authorList>
    </citation>
    <scope>NUCLEOTIDE SEQUENCE</scope>
    <source>
        <strain evidence="2">CFBP2533</strain>
    </source>
</reference>
<dbReference type="Proteomes" id="UP000548771">
    <property type="component" value="Unassembled WGS sequence"/>
</dbReference>
<organism evidence="1">
    <name type="scientific">Xanthomonas hortorum pv. pelargonii</name>
    <dbReference type="NCBI Taxonomy" id="453602"/>
    <lineage>
        <taxon>Bacteria</taxon>
        <taxon>Pseudomonadati</taxon>
        <taxon>Pseudomonadota</taxon>
        <taxon>Gammaproteobacteria</taxon>
        <taxon>Lysobacterales</taxon>
        <taxon>Lysobacteraceae</taxon>
        <taxon>Xanthomonas</taxon>
    </lineage>
</organism>
<evidence type="ECO:0000313" key="1">
    <source>
        <dbReference type="EMBL" id="CAD0338031.1"/>
    </source>
</evidence>
<reference evidence="2" key="1">
    <citation type="submission" date="2019-03" db="EMBL/GenBank/DDBJ databases">
        <authorList>
            <person name="Moriniere L."/>
            <person name="Burlet A."/>
            <person name="Rosenthal E."/>
            <person name="Portier P."/>
            <person name="Lavire C."/>
            <person name="Nesme X."/>
            <person name="Bull C.T."/>
            <person name="Le Saux M."/>
            <person name="Bertolla F."/>
        </authorList>
    </citation>
    <scope>NUCLEOTIDE SEQUENCE</scope>
    <source>
        <strain evidence="2">CFBP2533</strain>
    </source>
</reference>
<evidence type="ECO:0008006" key="4">
    <source>
        <dbReference type="Google" id="ProtNLM"/>
    </source>
</evidence>
<sequence>MIDGANMEAFRRACEARHWLRQGYVDAAKVRELRLRIAAQRGYAAAELLVEEMREQWLRRREWIEGQGA</sequence>
<accession>A0A6V7DP53</accession>
<dbReference type="InterPro" id="IPR056113">
    <property type="entry name" value="DUF7696"/>
</dbReference>
<dbReference type="EMBL" id="SMDX01000043">
    <property type="protein sequence ID" value="NMI24407.1"/>
    <property type="molecule type" value="Genomic_DNA"/>
</dbReference>
<evidence type="ECO:0000313" key="3">
    <source>
        <dbReference type="Proteomes" id="UP000548771"/>
    </source>
</evidence>
<gene>
    <name evidence="1" type="ORF">CFBP2533_25880</name>
    <name evidence="2" type="ORF">E1J24_21855</name>
</gene>
<dbReference type="Pfam" id="PF24751">
    <property type="entry name" value="DUF7696"/>
    <property type="match status" value="1"/>
</dbReference>
<dbReference type="EMBL" id="LR828261">
    <property type="protein sequence ID" value="CAD0338031.1"/>
    <property type="molecule type" value="Genomic_DNA"/>
</dbReference>
<dbReference type="RefSeq" id="WP_168960008.1">
    <property type="nucleotide sequence ID" value="NZ_CP098604.1"/>
</dbReference>
<protein>
    <recommendedName>
        <fullName evidence="4">Regulatory protein RecX</fullName>
    </recommendedName>
</protein>
<dbReference type="AlphaFoldDB" id="A0A6V7DP53"/>
<dbReference type="EMBL" id="LR828261">
    <property type="protein sequence ID" value="CAD0338021.1"/>
    <property type="molecule type" value="Genomic_DNA"/>
</dbReference>
<proteinExistence type="predicted"/>
<name>A0A6V7DP53_9XANT</name>
<reference evidence="3" key="2">
    <citation type="journal article" date="2020" name="Syst. Appl. Microbiol.">
        <title>Clarifying the taxonomy of the causal agent of bacterial leaf spot of lettuce through a polyphasic approach reveals that Xanthomonas cynarae Trebaol et al. 2000 emend. Timilsina et al. 2019 is a later heterotypic synonym of Xanthomonas hortorum Vauterin et al. 1995.</title>
        <authorList>
            <person name="Moriniere L."/>
            <person name="Burlet A."/>
            <person name="Rosenthal E.R."/>
            <person name="Nesme X."/>
            <person name="Portier P."/>
            <person name="Bull C.T."/>
            <person name="Lavire C."/>
            <person name="Fischer-Le Saux M."/>
            <person name="Bertolla F."/>
        </authorList>
    </citation>
    <scope>NUCLEOTIDE SEQUENCE [LARGE SCALE GENOMIC DNA]</scope>
    <source>
        <strain evidence="3">CFBP2533</strain>
    </source>
</reference>